<evidence type="ECO:0000313" key="1">
    <source>
        <dbReference type="EMBL" id="UWU16008.1"/>
    </source>
</evidence>
<evidence type="ECO:0000313" key="2">
    <source>
        <dbReference type="Proteomes" id="UP001060123"/>
    </source>
</evidence>
<name>A0ABY5XN32_RHISU</name>
<keyword evidence="2" id="KW-1185">Reference proteome</keyword>
<reference evidence="1" key="1">
    <citation type="submission" date="2022-09" db="EMBL/GenBank/DDBJ databases">
        <title>Australian commercial rhizobial inoculants.</title>
        <authorList>
            <person name="Kohlmeier M.G."/>
            <person name="O'Hara G.W."/>
            <person name="Colombi E."/>
            <person name="Ramsay J.P."/>
            <person name="Terpolilli J."/>
        </authorList>
    </citation>
    <scope>NUCLEOTIDE SEQUENCE</scope>
    <source>
        <strain evidence="1">WSM1592</strain>
    </source>
</reference>
<proteinExistence type="predicted"/>
<dbReference type="EMBL" id="CP104143">
    <property type="protein sequence ID" value="UWU16008.1"/>
    <property type="molecule type" value="Genomic_DNA"/>
</dbReference>
<gene>
    <name evidence="1" type="ORF">N2599_08435</name>
</gene>
<protein>
    <submittedName>
        <fullName evidence="1">Uncharacterized protein</fullName>
    </submittedName>
</protein>
<sequence>MSQHMTFINMRRFKDGKPGYGYEVKALVAFELPYGIIIQNARLTWKGSTDGQSGYRLRPPQSKFRADGFYPLNWNFQNPELRLKAAELGRVFERMEERGIDLHKFAETEFG</sequence>
<organism evidence="1 2">
    <name type="scientific">Rhizobium sullae</name>
    <name type="common">Rhizobium hedysari</name>
    <dbReference type="NCBI Taxonomy" id="50338"/>
    <lineage>
        <taxon>Bacteria</taxon>
        <taxon>Pseudomonadati</taxon>
        <taxon>Pseudomonadota</taxon>
        <taxon>Alphaproteobacteria</taxon>
        <taxon>Hyphomicrobiales</taxon>
        <taxon>Rhizobiaceae</taxon>
        <taxon>Rhizobium/Agrobacterium group</taxon>
        <taxon>Rhizobium</taxon>
    </lineage>
</organism>
<dbReference type="Proteomes" id="UP001060123">
    <property type="component" value="Chromosome"/>
</dbReference>
<dbReference type="RefSeq" id="WP_027513558.1">
    <property type="nucleotide sequence ID" value="NZ_CP104143.1"/>
</dbReference>
<accession>A0ABY5XN32</accession>